<comment type="caution">
    <text evidence="5">The sequence shown here is derived from an EMBL/GenBank/DDBJ whole genome shotgun (WGS) entry which is preliminary data.</text>
</comment>
<dbReference type="InterPro" id="IPR000641">
    <property type="entry name" value="CbxX/CfxQ"/>
</dbReference>
<dbReference type="PRINTS" id="PR00819">
    <property type="entry name" value="CBXCFQXSUPER"/>
</dbReference>
<dbReference type="InterPro" id="IPR011050">
    <property type="entry name" value="Pectin_lyase_fold/virulence"/>
</dbReference>
<proteinExistence type="inferred from homology"/>
<dbReference type="Gene3D" id="2.160.20.20">
    <property type="match status" value="1"/>
</dbReference>
<evidence type="ECO:0000256" key="1">
    <source>
        <dbReference type="ARBA" id="ARBA00010378"/>
    </source>
</evidence>
<name>A0A2N6SE89_9BACL</name>
<dbReference type="Gene3D" id="3.40.50.300">
    <property type="entry name" value="P-loop containing nucleotide triphosphate hydrolases"/>
    <property type="match status" value="1"/>
</dbReference>
<dbReference type="Gene3D" id="1.10.8.60">
    <property type="match status" value="1"/>
</dbReference>
<comment type="similarity">
    <text evidence="1">Belongs to the CbxX/CfxQ family.</text>
</comment>
<dbReference type="InterPro" id="IPR027417">
    <property type="entry name" value="P-loop_NTPase"/>
</dbReference>
<evidence type="ECO:0000256" key="3">
    <source>
        <dbReference type="ARBA" id="ARBA00022840"/>
    </source>
</evidence>
<dbReference type="SUPFAM" id="SSF52540">
    <property type="entry name" value="P-loop containing nucleoside triphosphate hydrolases"/>
    <property type="match status" value="1"/>
</dbReference>
<dbReference type="PANTHER" id="PTHR43392">
    <property type="entry name" value="AAA-TYPE ATPASE FAMILY PROTEIN / ANKYRIN REPEAT FAMILY PROTEIN"/>
    <property type="match status" value="1"/>
</dbReference>
<dbReference type="SMART" id="SM00382">
    <property type="entry name" value="AAA"/>
    <property type="match status" value="1"/>
</dbReference>
<dbReference type="AlphaFoldDB" id="A0A2N6SE89"/>
<dbReference type="CDD" id="cd00009">
    <property type="entry name" value="AAA"/>
    <property type="match status" value="1"/>
</dbReference>
<keyword evidence="2" id="KW-0547">Nucleotide-binding</keyword>
<feature type="domain" description="AAA+ ATPase" evidence="4">
    <location>
        <begin position="422"/>
        <end position="560"/>
    </location>
</feature>
<dbReference type="GO" id="GO:0016887">
    <property type="term" value="F:ATP hydrolysis activity"/>
    <property type="evidence" value="ECO:0007669"/>
    <property type="project" value="InterPro"/>
</dbReference>
<evidence type="ECO:0000256" key="2">
    <source>
        <dbReference type="ARBA" id="ARBA00022741"/>
    </source>
</evidence>
<dbReference type="STRING" id="84135.GCA_001052115_01163"/>
<dbReference type="InterPro" id="IPR000470">
    <property type="entry name" value="CbxX/CfqX_mono"/>
</dbReference>
<dbReference type="FunFam" id="3.40.50.300:FF:000216">
    <property type="entry name" value="Type VII secretion ATPase EccA"/>
    <property type="match status" value="1"/>
</dbReference>
<dbReference type="PANTHER" id="PTHR43392:SF2">
    <property type="entry name" value="AAA-TYPE ATPASE FAMILY PROTEIN _ ANKYRIN REPEAT FAMILY PROTEIN"/>
    <property type="match status" value="1"/>
</dbReference>
<organism evidence="5 6">
    <name type="scientific">Gemella sanguinis</name>
    <dbReference type="NCBI Taxonomy" id="84135"/>
    <lineage>
        <taxon>Bacteria</taxon>
        <taxon>Bacillati</taxon>
        <taxon>Bacillota</taxon>
        <taxon>Bacilli</taxon>
        <taxon>Bacillales</taxon>
        <taxon>Gemellaceae</taxon>
        <taxon>Gemella</taxon>
    </lineage>
</organism>
<reference evidence="5 6" key="1">
    <citation type="submission" date="2017-09" db="EMBL/GenBank/DDBJ databases">
        <title>Bacterial strain isolated from the female urinary microbiota.</title>
        <authorList>
            <person name="Thomas-White K."/>
            <person name="Kumar N."/>
            <person name="Forster S."/>
            <person name="Putonti C."/>
            <person name="Lawley T."/>
            <person name="Wolfe A.J."/>
        </authorList>
    </citation>
    <scope>NUCLEOTIDE SEQUENCE [LARGE SCALE GENOMIC DNA]</scope>
    <source>
        <strain evidence="5 6">UMB0186</strain>
    </source>
</reference>
<dbReference type="InterPro" id="IPR003593">
    <property type="entry name" value="AAA+_ATPase"/>
</dbReference>
<dbReference type="InterPro" id="IPR050773">
    <property type="entry name" value="CbxX/CfxQ_RuBisCO_ESX"/>
</dbReference>
<dbReference type="EMBL" id="PNGT01000006">
    <property type="protein sequence ID" value="PMC52207.1"/>
    <property type="molecule type" value="Genomic_DNA"/>
</dbReference>
<evidence type="ECO:0000313" key="6">
    <source>
        <dbReference type="Proteomes" id="UP000235670"/>
    </source>
</evidence>
<dbReference type="SUPFAM" id="SSF51126">
    <property type="entry name" value="Pectin lyase-like"/>
    <property type="match status" value="1"/>
</dbReference>
<evidence type="ECO:0000313" key="5">
    <source>
        <dbReference type="EMBL" id="PMC52207.1"/>
    </source>
</evidence>
<accession>A0A2N6SE89</accession>
<dbReference type="Proteomes" id="UP000235670">
    <property type="component" value="Unassembled WGS sequence"/>
</dbReference>
<dbReference type="GO" id="GO:0005524">
    <property type="term" value="F:ATP binding"/>
    <property type="evidence" value="ECO:0007669"/>
    <property type="project" value="UniProtKB-KW"/>
</dbReference>
<dbReference type="InterPro" id="IPR012332">
    <property type="entry name" value="Autotransporter_pectin_lyase_C"/>
</dbReference>
<protein>
    <recommendedName>
        <fullName evidence="4">AAA+ ATPase domain-containing protein</fullName>
    </recommendedName>
</protein>
<dbReference type="RefSeq" id="WP_102190007.1">
    <property type="nucleotide sequence ID" value="NZ_PNGT01000006.1"/>
</dbReference>
<keyword evidence="3" id="KW-0067">ATP-binding</keyword>
<gene>
    <name evidence="5" type="ORF">CJ218_06320</name>
</gene>
<sequence>MAGFIVGPNNSSFFKKRKHWTLLEAIEEAKDGDTIMISSGYCYESDKNIVITKNIKIVGDFDFESKDKSKFIPEIRTGVFVRKGAEVTLKNVAIRLNREKSNALNVKDLAAIVGEGLIIENAVKMGENYPIIYADDNASIKLSKSVVRPSSLEVHKVYAKDAKLEINASVIYASITMYNTKFKIDNTTVDYNASNTLSIKEKSKGSMYNNLIKGGDVKDNIPCVFIKDSEVSINSSTISQPNYSSALCVINSTVNLTNIATSSAKIYDRAVVRVDEHSIFEESIFVEENSRFTGDVISIFGRMNGKINLYIAQNSEVKFNLINMGRLSVPPIKVERDSSFDVAKLRQIQYKEESGSFEIDERKQPVVVAESLEIEYFGEKTAFEKLDEMIGLTKVKSEVREFIALAQMNKLRREKGLEDAPLTLHSLFLGNPGTGKTTVARLIGKILYQKGLIKSDKFVETSRSDLVGKYIGHTAKQTREVLESALGGVLFVDEAYTLATGGENDFGREAINEILKFMEDNREDIVIIFAGYTKSMMDFLETNEGLRSRIPNHFNFEDYTVDQLYKIGLLELQNQGYKLNHEKYAEFVKHNYNISNDNSNGRWIRNQNEKLRKKLALRLLDDINADITTITDEDMESAKL</sequence>
<dbReference type="InterPro" id="IPR003959">
    <property type="entry name" value="ATPase_AAA_core"/>
</dbReference>
<dbReference type="PRINTS" id="PR00820">
    <property type="entry name" value="CBXXCFQX"/>
</dbReference>
<dbReference type="OrthoDB" id="9806903at2"/>
<dbReference type="Pfam" id="PF00004">
    <property type="entry name" value="AAA"/>
    <property type="match status" value="1"/>
</dbReference>
<evidence type="ECO:0000259" key="4">
    <source>
        <dbReference type="SMART" id="SM00382"/>
    </source>
</evidence>